<feature type="compositionally biased region" description="Low complexity" evidence="3">
    <location>
        <begin position="68"/>
        <end position="79"/>
    </location>
</feature>
<protein>
    <recommendedName>
        <fullName evidence="4">SEC7 domain-containing protein</fullName>
    </recommendedName>
</protein>
<dbReference type="GO" id="GO:0005737">
    <property type="term" value="C:cytoplasm"/>
    <property type="evidence" value="ECO:0007669"/>
    <property type="project" value="UniProtKB-SubCell"/>
</dbReference>
<name>A0A7S1B9D9_9STRA</name>
<reference evidence="5" key="1">
    <citation type="submission" date="2021-01" db="EMBL/GenBank/DDBJ databases">
        <authorList>
            <person name="Corre E."/>
            <person name="Pelletier E."/>
            <person name="Niang G."/>
            <person name="Scheremetjew M."/>
            <person name="Finn R."/>
            <person name="Kale V."/>
            <person name="Holt S."/>
            <person name="Cochrane G."/>
            <person name="Meng A."/>
            <person name="Brown T."/>
            <person name="Cohen L."/>
        </authorList>
    </citation>
    <scope>NUCLEOTIDE SEQUENCE</scope>
    <source>
        <strain evidence="5">308</strain>
    </source>
</reference>
<evidence type="ECO:0000256" key="2">
    <source>
        <dbReference type="ARBA" id="ARBA00022490"/>
    </source>
</evidence>
<feature type="region of interest" description="Disordered" evidence="3">
    <location>
        <begin position="354"/>
        <end position="390"/>
    </location>
</feature>
<dbReference type="CDD" id="cd00171">
    <property type="entry name" value="Sec7"/>
    <property type="match status" value="1"/>
</dbReference>
<dbReference type="InterPro" id="IPR016024">
    <property type="entry name" value="ARM-type_fold"/>
</dbReference>
<dbReference type="InterPro" id="IPR032691">
    <property type="entry name" value="Mon2/Sec7/BIG1-like_HUS"/>
</dbReference>
<evidence type="ECO:0000313" key="5">
    <source>
        <dbReference type="EMBL" id="CAD8879446.1"/>
    </source>
</evidence>
<feature type="region of interest" description="Disordered" evidence="3">
    <location>
        <begin position="1"/>
        <end position="87"/>
    </location>
</feature>
<dbReference type="PANTHER" id="PTHR10663">
    <property type="entry name" value="GUANYL-NUCLEOTIDE EXCHANGE FACTOR"/>
    <property type="match status" value="1"/>
</dbReference>
<accession>A0A7S1B9D9</accession>
<dbReference type="Gene3D" id="1.10.1000.11">
    <property type="entry name" value="Arf Nucleotide-binding Site Opener,domain 2"/>
    <property type="match status" value="1"/>
</dbReference>
<dbReference type="SMART" id="SM00222">
    <property type="entry name" value="Sec7"/>
    <property type="match status" value="1"/>
</dbReference>
<dbReference type="InterPro" id="IPR000904">
    <property type="entry name" value="Sec7_dom"/>
</dbReference>
<feature type="compositionally biased region" description="Polar residues" evidence="3">
    <location>
        <begin position="1358"/>
        <end position="1368"/>
    </location>
</feature>
<proteinExistence type="predicted"/>
<dbReference type="SUPFAM" id="SSF48371">
    <property type="entry name" value="ARM repeat"/>
    <property type="match status" value="1"/>
</dbReference>
<dbReference type="EMBL" id="HBFR01009153">
    <property type="protein sequence ID" value="CAD8879446.1"/>
    <property type="molecule type" value="Transcribed_RNA"/>
</dbReference>
<evidence type="ECO:0000256" key="3">
    <source>
        <dbReference type="SAM" id="MobiDB-lite"/>
    </source>
</evidence>
<evidence type="ECO:0000256" key="1">
    <source>
        <dbReference type="ARBA" id="ARBA00004496"/>
    </source>
</evidence>
<feature type="domain" description="SEC7" evidence="4">
    <location>
        <begin position="924"/>
        <end position="1123"/>
    </location>
</feature>
<feature type="compositionally biased region" description="Basic and acidic residues" evidence="3">
    <location>
        <begin position="33"/>
        <end position="42"/>
    </location>
</feature>
<dbReference type="SUPFAM" id="SSF48425">
    <property type="entry name" value="Sec7 domain"/>
    <property type="match status" value="1"/>
</dbReference>
<dbReference type="GO" id="GO:0005085">
    <property type="term" value="F:guanyl-nucleotide exchange factor activity"/>
    <property type="evidence" value="ECO:0007669"/>
    <property type="project" value="InterPro"/>
</dbReference>
<dbReference type="Pfam" id="PF12783">
    <property type="entry name" value="Sec7-like_HUS"/>
    <property type="match status" value="1"/>
</dbReference>
<dbReference type="GO" id="GO:0032012">
    <property type="term" value="P:regulation of ARF protein signal transduction"/>
    <property type="evidence" value="ECO:0007669"/>
    <property type="project" value="InterPro"/>
</dbReference>
<dbReference type="PANTHER" id="PTHR10663:SF375">
    <property type="entry name" value="LD29171P"/>
    <property type="match status" value="1"/>
</dbReference>
<feature type="compositionally biased region" description="Acidic residues" evidence="3">
    <location>
        <begin position="598"/>
        <end position="628"/>
    </location>
</feature>
<comment type="subcellular location">
    <subcellularLocation>
        <location evidence="1">Cytoplasm</location>
    </subcellularLocation>
</comment>
<dbReference type="InterPro" id="IPR023394">
    <property type="entry name" value="Sec7_C_sf"/>
</dbReference>
<feature type="region of interest" description="Disordered" evidence="3">
    <location>
        <begin position="1348"/>
        <end position="1381"/>
    </location>
</feature>
<dbReference type="InterPro" id="IPR015403">
    <property type="entry name" value="Mon2/Sec7/BIG1-like_HDS"/>
</dbReference>
<sequence length="2111" mass="233181">MSSPPPPPEAATESLELGTPANCPTVPSLNEAISHEEKERNNTPESEETEKEEEEGATAEEENATDMAAAEEGSSSGSSRGTGHAQSGIPTVVTVTHDAHAADVSILDRTLITPARDESLPFDESMDDRAADAGWTEAGLRGAAGSTEGEDLGERFLVVMEDFETKDEDDDEGDEVTHHAAVTISSVAATAGEGMSVGRYTDSNFGSEVAPSEADWDEEKMRVVENMVATMEEVGEVSPSIPEVTSDAPARRRTAYILIRRFYLQAGPLLPGGGRGTGFEEHPLEMTQDDSTSVTDTEDVEEHTPDPSQTGGLWNGILTLVMGGMPPACPAADSFRTLRQSLRYYKQDYEGRAAKNNNADAAPSPEETPHATPTLLSRARSSSSPPPPPLQAFAQVLQAWIFSSNAAPGDPEETSDPGRHVHVEGLEPAIRGALRCLIELLNRGCFEGEELTDVVPQGGPEADADQGALTGLASMVCRLDLTDPEMEVAVLKFLLLACVTRPSPRGDRVGSVLHRTGLLGAIRVLYNIYLGTRNASNRTTARVAVRQVVMAIFERMEEAANPGAPSQGFTVHHQDAFLTLRTLCKLSMKVLPTGTDAVPEEEDDEFEEDEFEEDEEEEDEEEEAEEIVGELRTAVDVDPGSPVERSPRRSAQNLRRYSRRRPLLSNPALESKVLALELILEVLRQAGPALRGEVDYKEAPVKNRDTTGKKGGEGERSPFTYAIRHYLCQSLLNNLTSAHVSLITPSLRLFYMLLVHYRSLLKSELEAILTNVFFVILNSTNSKITHKILVVAIFEEICADEFTLAEIFLNYDCDTSAVDLFSRIVTTLAKMGKLQPLAADHADRPAQGPAGPADADVPGRVARSNMKLRLHAMRALGMVLTSLRRCLEATGQERGPAPAPATPAERGEVPAASPVPVPEEEGRELVRIYDRKRRLKEEMKEVARRFDVSATDGVRYAAACGHCDGTDPKSVAAYLLAQKNVLNKTQIGDYLGREPDYKGGFCFRVLHAYIDSFNFEGMVFDEAIRPMLAGFRIPGEAQKIDRIMEKFAERYCLQNPTVFSVPDAAFVLAFSVMMLQTDLHNPAIKEERRMTKAGFLRNNAGICDGQDLPDQMLIDIYDRIKMRPITLKEDDELRATIEARKPAPAPGISLFSDAYDELDRRRATQFTKERELMLRDTTTLFRQRRRCLDDSSFVRLQDHLGPMHDYVRLMFDVTWGPALSAFSVALESANGISSGHALAAGTERDIEAAFTNADEATEVCLEGMGNAIAVACSLGEETGRDAYVHALAQLSGLGLGAGGGRRRLEGRHIRAAQTLLEVAVRGGEWLEDAWEVVFGVLSNIRKLRSRHEGNLESGPLRSKNSLRGSPNRSVEEDSDEESLELDDTLTVEDSNARLIYKTIQEETIDRIYQRSAQLSSQGIQNFFKCLCRMSEREIFGQVLNTSAPPKDLTSKANKKEVSALPNLVEAVHYNMDSRSRLVFGLIWNLVSDHLTDVALFASSQISLYAVDGLRQLSINYLQKEELPEFQFQRKFLRSFQHIMKDSNNVALKELLLQSMEQIIVVCGQGSNPTLRSGWKTIFDVLGAAANDHHPSVVTLGHSILLQQVAGARRHGFPHMGHLLTQYVVGLGNALVGYTGCASEELSLATLDQLMVLCEVLGKTLAEVAKEGEGEEGGQSGLEVETWWPILLGISQRVGDERCNVRQKALGVLIELIGTNFTEEEDQLQILQLIFRGILVPVLDNAEMEEEGEVNIRSLLPLNFTSFVPPPPTNATSRPNEMDWLHTTFDPFLDGCIRLSIKTMSKYGDGAMMDELLTLLNHCILSQSDTVAVKGLHRLQVMLVDNLKVGELGDKTWKTINHMLRRCVLESSPNKIRRRNNSATEEDRLQDLLENEHGRQGRPVVSCAVIEVTGQLLKNKLCVDSMGKDMFLAFMQGLSVAVGHWDNAMEFSTNSSQSHMRPHALEITFHGEKHIVHALKALMVLIDEKEISDKDSEMRSMLMGHTRSIFGTYLSKETSLIEKQVEDPFEEVCRVAEFGYLNGLVVDLLEGFDELDDRYLFMISWMYPMLSDLIQTNNKAVRAAVQNLVSRIFGTVFTDSKIVWDNRSPNPNFSNP</sequence>
<keyword evidence="2" id="KW-0963">Cytoplasm</keyword>
<organism evidence="5">
    <name type="scientific">Corethron hystrix</name>
    <dbReference type="NCBI Taxonomy" id="216773"/>
    <lineage>
        <taxon>Eukaryota</taxon>
        <taxon>Sar</taxon>
        <taxon>Stramenopiles</taxon>
        <taxon>Ochrophyta</taxon>
        <taxon>Bacillariophyta</taxon>
        <taxon>Coscinodiscophyceae</taxon>
        <taxon>Corethrophycidae</taxon>
        <taxon>Corethrales</taxon>
        <taxon>Corethraceae</taxon>
        <taxon>Corethron</taxon>
    </lineage>
</organism>
<gene>
    <name evidence="5" type="ORF">CHYS00102_LOCUS6630</name>
</gene>
<evidence type="ECO:0000259" key="4">
    <source>
        <dbReference type="PROSITE" id="PS50190"/>
    </source>
</evidence>
<dbReference type="Gene3D" id="1.10.220.20">
    <property type="match status" value="1"/>
</dbReference>
<feature type="compositionally biased region" description="Acidic residues" evidence="3">
    <location>
        <begin position="45"/>
        <end position="64"/>
    </location>
</feature>
<feature type="region of interest" description="Disordered" evidence="3">
    <location>
        <begin position="594"/>
        <end position="654"/>
    </location>
</feature>
<dbReference type="InterPro" id="IPR035999">
    <property type="entry name" value="Sec7_dom_sf"/>
</dbReference>
<feature type="region of interest" description="Disordered" evidence="3">
    <location>
        <begin position="287"/>
        <end position="312"/>
    </location>
</feature>
<feature type="compositionally biased region" description="Acidic residues" evidence="3">
    <location>
        <begin position="1372"/>
        <end position="1381"/>
    </location>
</feature>
<feature type="region of interest" description="Disordered" evidence="3">
    <location>
        <begin position="890"/>
        <end position="917"/>
    </location>
</feature>
<dbReference type="Pfam" id="PF01369">
    <property type="entry name" value="Sec7"/>
    <property type="match status" value="1"/>
</dbReference>
<dbReference type="Pfam" id="PF09324">
    <property type="entry name" value="Sec7-like_HDS"/>
    <property type="match status" value="1"/>
</dbReference>
<dbReference type="PROSITE" id="PS50190">
    <property type="entry name" value="SEC7"/>
    <property type="match status" value="1"/>
</dbReference>
<dbReference type="FunFam" id="1.10.1000.11:FF:000002">
    <property type="entry name" value="Cytohesin 1"/>
    <property type="match status" value="1"/>
</dbReference>